<comment type="caution">
    <text evidence="1">The sequence shown here is derived from an EMBL/GenBank/DDBJ whole genome shotgun (WGS) entry which is preliminary data.</text>
</comment>
<evidence type="ECO:0000313" key="2">
    <source>
        <dbReference type="Proteomes" id="UP000499080"/>
    </source>
</evidence>
<gene>
    <name evidence="1" type="ORF">AVEN_72100_1</name>
</gene>
<name>A0A4Y2SUV1_ARAVE</name>
<reference evidence="1 2" key="1">
    <citation type="journal article" date="2019" name="Sci. Rep.">
        <title>Orb-weaving spider Araneus ventricosus genome elucidates the spidroin gene catalogue.</title>
        <authorList>
            <person name="Kono N."/>
            <person name="Nakamura H."/>
            <person name="Ohtoshi R."/>
            <person name="Moran D.A.P."/>
            <person name="Shinohara A."/>
            <person name="Yoshida Y."/>
            <person name="Fujiwara M."/>
            <person name="Mori M."/>
            <person name="Tomita M."/>
            <person name="Arakawa K."/>
        </authorList>
    </citation>
    <scope>NUCLEOTIDE SEQUENCE [LARGE SCALE GENOMIC DNA]</scope>
</reference>
<keyword evidence="2" id="KW-1185">Reference proteome</keyword>
<feature type="non-terminal residue" evidence="1">
    <location>
        <position position="1"/>
    </location>
</feature>
<dbReference type="EMBL" id="BGPR01024246">
    <property type="protein sequence ID" value="GBN92168.1"/>
    <property type="molecule type" value="Genomic_DNA"/>
</dbReference>
<protein>
    <recommendedName>
        <fullName evidence="3">Reverse transcriptase zinc-binding domain-containing protein</fullName>
    </recommendedName>
</protein>
<sequence length="211" mass="24827">HNIRNGSFHVMWEKCNVLRLHQLFRRVLVFLDRRLYQRQILLESLDLSESLLTAIQRTISFKDKAAKLATAPTNSSTPLTDFKKYTKLLFYTKWQRQWDTETENKLHAVKPHVQPWSSLMNRKADTLLTRLRVGHTRYTHRHLLFGEQAPMCSQCNCSMSVQHILYECPNFNSQRLNFLRTNSVDLSLLLGEAPHVNLFAFLRSIGFYPHI</sequence>
<proteinExistence type="predicted"/>
<dbReference type="Proteomes" id="UP000499080">
    <property type="component" value="Unassembled WGS sequence"/>
</dbReference>
<dbReference type="OrthoDB" id="6507932at2759"/>
<evidence type="ECO:0008006" key="3">
    <source>
        <dbReference type="Google" id="ProtNLM"/>
    </source>
</evidence>
<accession>A0A4Y2SUV1</accession>
<dbReference type="AlphaFoldDB" id="A0A4Y2SUV1"/>
<evidence type="ECO:0000313" key="1">
    <source>
        <dbReference type="EMBL" id="GBN92168.1"/>
    </source>
</evidence>
<organism evidence="1 2">
    <name type="scientific">Araneus ventricosus</name>
    <name type="common">Orbweaver spider</name>
    <name type="synonym">Epeira ventricosa</name>
    <dbReference type="NCBI Taxonomy" id="182803"/>
    <lineage>
        <taxon>Eukaryota</taxon>
        <taxon>Metazoa</taxon>
        <taxon>Ecdysozoa</taxon>
        <taxon>Arthropoda</taxon>
        <taxon>Chelicerata</taxon>
        <taxon>Arachnida</taxon>
        <taxon>Araneae</taxon>
        <taxon>Araneomorphae</taxon>
        <taxon>Entelegynae</taxon>
        <taxon>Araneoidea</taxon>
        <taxon>Araneidae</taxon>
        <taxon>Araneus</taxon>
    </lineage>
</organism>